<sequence>MRDVSTVTATGHTRRRPEGAPPVGTRIPQQDLSHEVSPSAATGASTGEAPPDEPLSTSRGTYLVPATQETWRCVGARAPSCVGIRRITIRVPPDGPAPPFRLP</sequence>
<reference evidence="3" key="1">
    <citation type="journal article" date="2019" name="Int. J. Syst. Evol. Microbiol.">
        <title>The Global Catalogue of Microorganisms (GCM) 10K type strain sequencing project: providing services to taxonomists for standard genome sequencing and annotation.</title>
        <authorList>
            <consortium name="The Broad Institute Genomics Platform"/>
            <consortium name="The Broad Institute Genome Sequencing Center for Infectious Disease"/>
            <person name="Wu L."/>
            <person name="Ma J."/>
        </authorList>
    </citation>
    <scope>NUCLEOTIDE SEQUENCE [LARGE SCALE GENOMIC DNA]</scope>
    <source>
        <strain evidence="3">JCM 4376</strain>
    </source>
</reference>
<accession>A0ABQ2W025</accession>
<evidence type="ECO:0000313" key="2">
    <source>
        <dbReference type="EMBL" id="GGV83060.1"/>
    </source>
</evidence>
<comment type="caution">
    <text evidence="2">The sequence shown here is derived from an EMBL/GenBank/DDBJ whole genome shotgun (WGS) entry which is preliminary data.</text>
</comment>
<dbReference type="Proteomes" id="UP000660675">
    <property type="component" value="Unassembled WGS sequence"/>
</dbReference>
<keyword evidence="3" id="KW-1185">Reference proteome</keyword>
<feature type="compositionally biased region" description="Polar residues" evidence="1">
    <location>
        <begin position="1"/>
        <end position="11"/>
    </location>
</feature>
<organism evidence="2 3">
    <name type="scientific">Streptomyces gelaticus</name>
    <dbReference type="NCBI Taxonomy" id="285446"/>
    <lineage>
        <taxon>Bacteria</taxon>
        <taxon>Bacillati</taxon>
        <taxon>Actinomycetota</taxon>
        <taxon>Actinomycetes</taxon>
        <taxon>Kitasatosporales</taxon>
        <taxon>Streptomycetaceae</taxon>
        <taxon>Streptomyces</taxon>
    </lineage>
</organism>
<name>A0ABQ2W025_9ACTN</name>
<protein>
    <submittedName>
        <fullName evidence="2">Uncharacterized protein</fullName>
    </submittedName>
</protein>
<evidence type="ECO:0000256" key="1">
    <source>
        <dbReference type="SAM" id="MobiDB-lite"/>
    </source>
</evidence>
<dbReference type="EMBL" id="BMTF01000007">
    <property type="protein sequence ID" value="GGV83060.1"/>
    <property type="molecule type" value="Genomic_DNA"/>
</dbReference>
<feature type="region of interest" description="Disordered" evidence="1">
    <location>
        <begin position="1"/>
        <end position="61"/>
    </location>
</feature>
<proteinExistence type="predicted"/>
<evidence type="ECO:0000313" key="3">
    <source>
        <dbReference type="Proteomes" id="UP000660675"/>
    </source>
</evidence>
<gene>
    <name evidence="2" type="ORF">GCM10015535_25370</name>
</gene>